<evidence type="ECO:0000313" key="5">
    <source>
        <dbReference type="EMBL" id="QIQ02631.1"/>
    </source>
</evidence>
<sequence>MGDDQPGRPPVIELRQAGLRYPGPPPFTALDGCDLTVHQGEFVTVVGPSGAGKSTFLNIVGLLDIPTRGSYLLDGFDTVNLRDRDRTALRGQRIGFVFQSFHLLPHRTAVENVALALVYNGTPRKARGDLARQALLRVGLGHRVEALPTTLSGGERQRVAIARALVGGPSLLLCDEPTGNLDTATADTILGLLEDLNQAGMTVLVITHDTAVAQRGCRTLTIRDGKMTERVKE</sequence>
<dbReference type="GO" id="GO:0098796">
    <property type="term" value="C:membrane protein complex"/>
    <property type="evidence" value="ECO:0007669"/>
    <property type="project" value="UniProtKB-ARBA"/>
</dbReference>
<dbReference type="CDD" id="cd03255">
    <property type="entry name" value="ABC_MJ0796_LolCDE_FtsE"/>
    <property type="match status" value="1"/>
</dbReference>
<dbReference type="InterPro" id="IPR027417">
    <property type="entry name" value="P-loop_NTPase"/>
</dbReference>
<name>A0A6G9GXA2_9ACTN</name>
<dbReference type="EMBL" id="CP050177">
    <property type="protein sequence ID" value="QIQ02631.1"/>
    <property type="molecule type" value="Genomic_DNA"/>
</dbReference>
<dbReference type="InterPro" id="IPR017871">
    <property type="entry name" value="ABC_transporter-like_CS"/>
</dbReference>
<dbReference type="Pfam" id="PF00005">
    <property type="entry name" value="ABC_tran"/>
    <property type="match status" value="1"/>
</dbReference>
<dbReference type="SUPFAM" id="SSF52540">
    <property type="entry name" value="P-loop containing nucleoside triphosphate hydrolases"/>
    <property type="match status" value="1"/>
</dbReference>
<reference evidence="5 6" key="1">
    <citation type="submission" date="2020-03" db="EMBL/GenBank/DDBJ databases">
        <title>A novel species.</title>
        <authorList>
            <person name="Gao J."/>
        </authorList>
    </citation>
    <scope>NUCLEOTIDE SEQUENCE [LARGE SCALE GENOMIC DNA]</scope>
    <source>
        <strain evidence="5 6">QMT-12</strain>
    </source>
</reference>
<keyword evidence="2" id="KW-0547">Nucleotide-binding</keyword>
<dbReference type="GO" id="GO:0022857">
    <property type="term" value="F:transmembrane transporter activity"/>
    <property type="evidence" value="ECO:0007669"/>
    <property type="project" value="TreeGrafter"/>
</dbReference>
<dbReference type="GO" id="GO:0005886">
    <property type="term" value="C:plasma membrane"/>
    <property type="evidence" value="ECO:0007669"/>
    <property type="project" value="TreeGrafter"/>
</dbReference>
<dbReference type="KEGG" id="slia:HA039_10155"/>
<feature type="domain" description="ABC transporter" evidence="4">
    <location>
        <begin position="14"/>
        <end position="233"/>
    </location>
</feature>
<dbReference type="InterPro" id="IPR017911">
    <property type="entry name" value="MacB-like_ATP-bd"/>
</dbReference>
<evidence type="ECO:0000256" key="3">
    <source>
        <dbReference type="ARBA" id="ARBA00022840"/>
    </source>
</evidence>
<evidence type="ECO:0000256" key="2">
    <source>
        <dbReference type="ARBA" id="ARBA00022741"/>
    </source>
</evidence>
<dbReference type="PROSITE" id="PS50893">
    <property type="entry name" value="ABC_TRANSPORTER_2"/>
    <property type="match status" value="1"/>
</dbReference>
<gene>
    <name evidence="5" type="ORF">HA039_10155</name>
</gene>
<accession>A0A6G9GXA2</accession>
<dbReference type="PANTHER" id="PTHR24220:SF86">
    <property type="entry name" value="ABC TRANSPORTER ABCH.1"/>
    <property type="match status" value="1"/>
</dbReference>
<keyword evidence="6" id="KW-1185">Reference proteome</keyword>
<dbReference type="GO" id="GO:0016887">
    <property type="term" value="F:ATP hydrolysis activity"/>
    <property type="evidence" value="ECO:0007669"/>
    <property type="project" value="InterPro"/>
</dbReference>
<dbReference type="FunFam" id="3.40.50.300:FF:000032">
    <property type="entry name" value="Export ABC transporter ATP-binding protein"/>
    <property type="match status" value="1"/>
</dbReference>
<dbReference type="SMART" id="SM00382">
    <property type="entry name" value="AAA"/>
    <property type="match status" value="1"/>
</dbReference>
<evidence type="ECO:0000256" key="1">
    <source>
        <dbReference type="ARBA" id="ARBA00022448"/>
    </source>
</evidence>
<evidence type="ECO:0000259" key="4">
    <source>
        <dbReference type="PROSITE" id="PS50893"/>
    </source>
</evidence>
<keyword evidence="3 5" id="KW-0067">ATP-binding</keyword>
<dbReference type="Gene3D" id="3.40.50.300">
    <property type="entry name" value="P-loop containing nucleotide triphosphate hydrolases"/>
    <property type="match status" value="1"/>
</dbReference>
<dbReference type="Proteomes" id="UP000501179">
    <property type="component" value="Chromosome"/>
</dbReference>
<dbReference type="RefSeq" id="WP_167026963.1">
    <property type="nucleotide sequence ID" value="NZ_CP050177.1"/>
</dbReference>
<dbReference type="GO" id="GO:0005524">
    <property type="term" value="F:ATP binding"/>
    <property type="evidence" value="ECO:0007669"/>
    <property type="project" value="UniProtKB-KW"/>
</dbReference>
<dbReference type="AlphaFoldDB" id="A0A6G9GXA2"/>
<protein>
    <submittedName>
        <fullName evidence="5">ABC transporter ATP-binding protein</fullName>
    </submittedName>
</protein>
<dbReference type="PROSITE" id="PS00211">
    <property type="entry name" value="ABC_TRANSPORTER_1"/>
    <property type="match status" value="1"/>
</dbReference>
<evidence type="ECO:0000313" key="6">
    <source>
        <dbReference type="Proteomes" id="UP000501179"/>
    </source>
</evidence>
<dbReference type="InterPro" id="IPR015854">
    <property type="entry name" value="ABC_transpr_LolD-like"/>
</dbReference>
<dbReference type="InterPro" id="IPR003593">
    <property type="entry name" value="AAA+_ATPase"/>
</dbReference>
<dbReference type="PANTHER" id="PTHR24220">
    <property type="entry name" value="IMPORT ATP-BINDING PROTEIN"/>
    <property type="match status" value="1"/>
</dbReference>
<keyword evidence="1" id="KW-0813">Transport</keyword>
<dbReference type="InterPro" id="IPR003439">
    <property type="entry name" value="ABC_transporter-like_ATP-bd"/>
</dbReference>
<organism evidence="5 6">
    <name type="scientific">Streptomyces liangshanensis</name>
    <dbReference type="NCBI Taxonomy" id="2717324"/>
    <lineage>
        <taxon>Bacteria</taxon>
        <taxon>Bacillati</taxon>
        <taxon>Actinomycetota</taxon>
        <taxon>Actinomycetes</taxon>
        <taxon>Kitasatosporales</taxon>
        <taxon>Streptomycetaceae</taxon>
        <taxon>Streptomyces</taxon>
    </lineage>
</organism>
<proteinExistence type="predicted"/>